<proteinExistence type="inferred from homology"/>
<dbReference type="InterPro" id="IPR003838">
    <property type="entry name" value="ABC3_permease_C"/>
</dbReference>
<dbReference type="InterPro" id="IPR050250">
    <property type="entry name" value="Macrolide_Exporter_MacB"/>
</dbReference>
<evidence type="ECO:0000256" key="5">
    <source>
        <dbReference type="ARBA" id="ARBA00023136"/>
    </source>
</evidence>
<dbReference type="InterPro" id="IPR025857">
    <property type="entry name" value="MacB_PCD"/>
</dbReference>
<reference evidence="9 10" key="1">
    <citation type="submission" date="2018-11" db="EMBL/GenBank/DDBJ databases">
        <title>Complete genome sequence of Paenibacillus baekrokdamisoli strain KCTC 33723.</title>
        <authorList>
            <person name="Kang S.W."/>
            <person name="Lee K.C."/>
            <person name="Kim K.K."/>
            <person name="Kim J.S."/>
            <person name="Kim D.S."/>
            <person name="Ko S.H."/>
            <person name="Yang S.H."/>
            <person name="Lee J.S."/>
        </authorList>
    </citation>
    <scope>NUCLEOTIDE SEQUENCE [LARGE SCALE GENOMIC DNA]</scope>
    <source>
        <strain evidence="9 10">KCTC 33723</strain>
    </source>
</reference>
<dbReference type="Proteomes" id="UP000275368">
    <property type="component" value="Chromosome"/>
</dbReference>
<dbReference type="EMBL" id="AP019308">
    <property type="protein sequence ID" value="BBH21798.1"/>
    <property type="molecule type" value="Genomic_DNA"/>
</dbReference>
<dbReference type="PANTHER" id="PTHR30572">
    <property type="entry name" value="MEMBRANE COMPONENT OF TRANSPORTER-RELATED"/>
    <property type="match status" value="1"/>
</dbReference>
<evidence type="ECO:0000259" key="8">
    <source>
        <dbReference type="Pfam" id="PF12704"/>
    </source>
</evidence>
<protein>
    <submittedName>
        <fullName evidence="9">ABC transporter permease YtrF</fullName>
    </submittedName>
</protein>
<dbReference type="GO" id="GO:0022857">
    <property type="term" value="F:transmembrane transporter activity"/>
    <property type="evidence" value="ECO:0007669"/>
    <property type="project" value="TreeGrafter"/>
</dbReference>
<evidence type="ECO:0000256" key="4">
    <source>
        <dbReference type="ARBA" id="ARBA00022989"/>
    </source>
</evidence>
<evidence type="ECO:0000313" key="9">
    <source>
        <dbReference type="EMBL" id="BBH21798.1"/>
    </source>
</evidence>
<comment type="similarity">
    <text evidence="6">Belongs to the ABC-4 integral membrane protein family.</text>
</comment>
<dbReference type="KEGG" id="pbk:Back11_31430"/>
<evidence type="ECO:0000256" key="6">
    <source>
        <dbReference type="ARBA" id="ARBA00038076"/>
    </source>
</evidence>
<keyword evidence="4" id="KW-1133">Transmembrane helix</keyword>
<dbReference type="GO" id="GO:0005886">
    <property type="term" value="C:plasma membrane"/>
    <property type="evidence" value="ECO:0007669"/>
    <property type="project" value="UniProtKB-SubCell"/>
</dbReference>
<evidence type="ECO:0000259" key="7">
    <source>
        <dbReference type="Pfam" id="PF02687"/>
    </source>
</evidence>
<keyword evidence="10" id="KW-1185">Reference proteome</keyword>
<keyword evidence="2" id="KW-1003">Cell membrane</keyword>
<dbReference type="AlphaFoldDB" id="A0A3G9JCX7"/>
<evidence type="ECO:0000313" key="10">
    <source>
        <dbReference type="Proteomes" id="UP000275368"/>
    </source>
</evidence>
<feature type="domain" description="ABC3 transporter permease C-terminal" evidence="7">
    <location>
        <begin position="278"/>
        <end position="405"/>
    </location>
</feature>
<gene>
    <name evidence="9" type="primary">ytrF</name>
    <name evidence="9" type="ORF">Back11_31430</name>
</gene>
<accession>A0A3G9JCX7</accession>
<dbReference type="RefSeq" id="WP_232016447.1">
    <property type="nucleotide sequence ID" value="NZ_AP019308.1"/>
</dbReference>
<keyword evidence="3" id="KW-0812">Transmembrane</keyword>
<organism evidence="9 10">
    <name type="scientific">Paenibacillus baekrokdamisoli</name>
    <dbReference type="NCBI Taxonomy" id="1712516"/>
    <lineage>
        <taxon>Bacteria</taxon>
        <taxon>Bacillati</taxon>
        <taxon>Bacillota</taxon>
        <taxon>Bacilli</taxon>
        <taxon>Bacillales</taxon>
        <taxon>Paenibacillaceae</taxon>
        <taxon>Paenibacillus</taxon>
    </lineage>
</organism>
<dbReference type="PROSITE" id="PS51257">
    <property type="entry name" value="PROKAR_LIPOPROTEIN"/>
    <property type="match status" value="1"/>
</dbReference>
<name>A0A3G9JCX7_9BACL</name>
<feature type="domain" description="MacB-like periplasmic core" evidence="8">
    <location>
        <begin position="23"/>
        <end position="250"/>
    </location>
</feature>
<dbReference type="Pfam" id="PF12704">
    <property type="entry name" value="MacB_PCD"/>
    <property type="match status" value="1"/>
</dbReference>
<evidence type="ECO:0000256" key="3">
    <source>
        <dbReference type="ARBA" id="ARBA00022692"/>
    </source>
</evidence>
<dbReference type="PANTHER" id="PTHR30572:SF4">
    <property type="entry name" value="ABC TRANSPORTER PERMEASE YTRF"/>
    <property type="match status" value="1"/>
</dbReference>
<evidence type="ECO:0000256" key="1">
    <source>
        <dbReference type="ARBA" id="ARBA00004651"/>
    </source>
</evidence>
<evidence type="ECO:0000256" key="2">
    <source>
        <dbReference type="ARBA" id="ARBA00022475"/>
    </source>
</evidence>
<comment type="subcellular location">
    <subcellularLocation>
        <location evidence="1">Cell membrane</location>
        <topology evidence="1">Multi-pass membrane protein</topology>
    </subcellularLocation>
</comment>
<sequence>MMKMKDKIRFVRQNMKKNRSRVFMTILATAMGCSFLIMIASVAFGLQKSIVNKVLEDQNLTQIQVHSKKSGDSYNAPQQSDIDALKKMDHVKAVTTQRMAHGDTEIDGYKSSTSVTVTDFEQETKSGLKLSKGRMPINENETIVGYDFAKNLIKTGTKEAYPENPIGQTVTLHAKGFDQNSNKEIDLATIKVTVVGIMEKPAKQWIEGRNMYLSDTFQSKLFPKIEENRPDIKVYADSAKEVTSISKALRGQHFEIYSVADSIKQMDLVFLVMKIGLIFVGTIAVLIASIGIYNTMTMAVTERSQDIGIMKAIGAHPRTIRSIFLLESFGIGLIGVFIGAVISYALSAIINKVVPPILSSVLDSKPPANFIFSDIPLTLTLVSVVISLGVAIISGMRPAARATRIDVLRALRRDI</sequence>
<keyword evidence="5" id="KW-0472">Membrane</keyword>
<dbReference type="Pfam" id="PF02687">
    <property type="entry name" value="FtsX"/>
    <property type="match status" value="1"/>
</dbReference>